<dbReference type="Proteomes" id="UP000634136">
    <property type="component" value="Unassembled WGS sequence"/>
</dbReference>
<evidence type="ECO:0000259" key="11">
    <source>
        <dbReference type="Pfam" id="PF00999"/>
    </source>
</evidence>
<evidence type="ECO:0000256" key="5">
    <source>
        <dbReference type="ARBA" id="ARBA00022958"/>
    </source>
</evidence>
<dbReference type="OrthoDB" id="1938353at2759"/>
<feature type="transmembrane region" description="Helical" evidence="10">
    <location>
        <begin position="159"/>
        <end position="179"/>
    </location>
</feature>
<comment type="caution">
    <text evidence="14">The sequence shown here is derived from an EMBL/GenBank/DDBJ whole genome shotgun (WGS) entry which is preliminary data.</text>
</comment>
<protein>
    <submittedName>
        <fullName evidence="14">Cation/H(+) antiporter 4-like</fullName>
    </submittedName>
</protein>
<evidence type="ECO:0000256" key="1">
    <source>
        <dbReference type="ARBA" id="ARBA00004141"/>
    </source>
</evidence>
<comment type="similarity">
    <text evidence="9">Belongs to the monovalent cation:proton antiporter 2 (CPA2) transporter (TC 2.A.37) family. CHX (TC 2.A.37.4) subfamily.</text>
</comment>
<dbReference type="Pfam" id="PF00999">
    <property type="entry name" value="Na_H_Exchanger"/>
    <property type="match status" value="1"/>
</dbReference>
<dbReference type="InterPro" id="IPR006153">
    <property type="entry name" value="Cation/H_exchanger_TM"/>
</dbReference>
<feature type="transmembrane region" description="Helical" evidence="10">
    <location>
        <begin position="191"/>
        <end position="214"/>
    </location>
</feature>
<keyword evidence="6 10" id="KW-1133">Transmembrane helix</keyword>
<dbReference type="InterPro" id="IPR038770">
    <property type="entry name" value="Na+/solute_symporter_sf"/>
</dbReference>
<feature type="transmembrane region" description="Helical" evidence="10">
    <location>
        <begin position="308"/>
        <end position="328"/>
    </location>
</feature>
<feature type="transmembrane region" description="Helical" evidence="10">
    <location>
        <begin position="283"/>
        <end position="301"/>
    </location>
</feature>
<evidence type="ECO:0000259" key="12">
    <source>
        <dbReference type="Pfam" id="PF23256"/>
    </source>
</evidence>
<evidence type="ECO:0000256" key="6">
    <source>
        <dbReference type="ARBA" id="ARBA00022989"/>
    </source>
</evidence>
<feature type="domain" description="Cation/H(+) antiporter central" evidence="12">
    <location>
        <begin position="478"/>
        <end position="602"/>
    </location>
</feature>
<feature type="transmembrane region" description="Helical" evidence="10">
    <location>
        <begin position="374"/>
        <end position="393"/>
    </location>
</feature>
<evidence type="ECO:0000313" key="14">
    <source>
        <dbReference type="EMBL" id="KAF7837004.1"/>
    </source>
</evidence>
<feature type="transmembrane region" description="Helical" evidence="10">
    <location>
        <begin position="90"/>
        <end position="110"/>
    </location>
</feature>
<dbReference type="GO" id="GO:0006813">
    <property type="term" value="P:potassium ion transport"/>
    <property type="evidence" value="ECO:0007669"/>
    <property type="project" value="UniProtKB-KW"/>
</dbReference>
<feature type="domain" description="Cation/H+ exchanger transmembrane" evidence="11">
    <location>
        <begin position="53"/>
        <end position="422"/>
    </location>
</feature>
<proteinExistence type="inferred from homology"/>
<gene>
    <name evidence="14" type="ORF">G2W53_005486</name>
</gene>
<sequence length="764" mass="84313">MDAEDSLFLAYRLVSVFDNDENYQVCVYTPPNIVSDGLWGGEVNGRTPMKSSLTMFELQAGLILGPSLDIKALNLNHYKKMLFPYGSQDTLATVTSLGYVFFIFVTSVQMDLTMITRTGNKVWGIALVGLLTPIIAGLSCWSFLSESTKAYLGPVYTDLHIVIGTHSLTSFSVVACVLTDLKILNSELGRLALSSALVSDTLSLIIMNTGTALINDIDGEISLVGLAPFFSFVILVPLISRPAMLWVIKHTPEGRPVKEHYIFIIIGMVLGLGWLSVRLNQDFILGPFILGLSVPEGPPLGSALIKKIQLFGLSFLLPIFVTTCVMKVDLTLPFQSKPVLYVIAFILLVHAVKITGCLVVTLCCKMPFSDSLSLALILSCQGVVEVCLFNGIYDSKLLTGQTYGILMIAIMIIASIAQTSLKYLYDPSRKYTSYQQRNIMNLKATSELRMVACLHKQSHITSIIDFLDICHPTTDNPIVVDALHLIELIGRALPIFVPHRQKADPGLHNSYSDNVILAFDFYQQEKPETTVNIYTAISPPRLMHEDVCNLALDKLAAMVILPFHQRWSIDGKIESNDKNIRAINLKVLERAPCSVGILVARASLPKDSPLRLAMVFLGGNDDREALCLAKRAARDPRTNLVVYHLVAEDKAGTSNLENILDKAVLKNVRQENCELSNVIYREIPSIDGSQTTAFLRSIVGGHDYFIVGRRHEVNTPQTSGLTSWSEFPELGAIGDLLASSDCRSRASVLVVQQQESHAQMKWKF</sequence>
<dbReference type="InterPro" id="IPR057290">
    <property type="entry name" value="CHX17_C"/>
</dbReference>
<keyword evidence="2" id="KW-0813">Transport</keyword>
<evidence type="ECO:0000259" key="13">
    <source>
        <dbReference type="Pfam" id="PF23259"/>
    </source>
</evidence>
<evidence type="ECO:0000256" key="3">
    <source>
        <dbReference type="ARBA" id="ARBA00022538"/>
    </source>
</evidence>
<dbReference type="GO" id="GO:0012505">
    <property type="term" value="C:endomembrane system"/>
    <property type="evidence" value="ECO:0007669"/>
    <property type="project" value="TreeGrafter"/>
</dbReference>
<dbReference type="GO" id="GO:0016020">
    <property type="term" value="C:membrane"/>
    <property type="evidence" value="ECO:0007669"/>
    <property type="project" value="UniProtKB-SubCell"/>
</dbReference>
<evidence type="ECO:0000256" key="7">
    <source>
        <dbReference type="ARBA" id="ARBA00023065"/>
    </source>
</evidence>
<dbReference type="GO" id="GO:0006885">
    <property type="term" value="P:regulation of pH"/>
    <property type="evidence" value="ECO:0007669"/>
    <property type="project" value="TreeGrafter"/>
</dbReference>
<accession>A0A834X323</accession>
<dbReference type="GO" id="GO:0015297">
    <property type="term" value="F:antiporter activity"/>
    <property type="evidence" value="ECO:0007669"/>
    <property type="project" value="InterPro"/>
</dbReference>
<evidence type="ECO:0000256" key="10">
    <source>
        <dbReference type="SAM" id="Phobius"/>
    </source>
</evidence>
<feature type="transmembrane region" description="Helical" evidence="10">
    <location>
        <begin position="122"/>
        <end position="144"/>
    </location>
</feature>
<organism evidence="14 15">
    <name type="scientific">Senna tora</name>
    <dbReference type="NCBI Taxonomy" id="362788"/>
    <lineage>
        <taxon>Eukaryota</taxon>
        <taxon>Viridiplantae</taxon>
        <taxon>Streptophyta</taxon>
        <taxon>Embryophyta</taxon>
        <taxon>Tracheophyta</taxon>
        <taxon>Spermatophyta</taxon>
        <taxon>Magnoliopsida</taxon>
        <taxon>eudicotyledons</taxon>
        <taxon>Gunneridae</taxon>
        <taxon>Pentapetalae</taxon>
        <taxon>rosids</taxon>
        <taxon>fabids</taxon>
        <taxon>Fabales</taxon>
        <taxon>Fabaceae</taxon>
        <taxon>Caesalpinioideae</taxon>
        <taxon>Cassia clade</taxon>
        <taxon>Senna</taxon>
    </lineage>
</organism>
<dbReference type="GO" id="GO:1902600">
    <property type="term" value="P:proton transmembrane transport"/>
    <property type="evidence" value="ECO:0007669"/>
    <property type="project" value="InterPro"/>
</dbReference>
<dbReference type="PANTHER" id="PTHR32468">
    <property type="entry name" value="CATION/H + ANTIPORTER"/>
    <property type="match status" value="1"/>
</dbReference>
<keyword evidence="3" id="KW-0633">Potassium transport</keyword>
<dbReference type="Pfam" id="PF23259">
    <property type="entry name" value="CHX17_C"/>
    <property type="match status" value="1"/>
</dbReference>
<feature type="transmembrane region" description="Helical" evidence="10">
    <location>
        <begin position="405"/>
        <end position="425"/>
    </location>
</feature>
<feature type="transmembrane region" description="Helical" evidence="10">
    <location>
        <begin position="260"/>
        <end position="277"/>
    </location>
</feature>
<keyword evidence="7" id="KW-0406">Ion transport</keyword>
<feature type="domain" description="Cation/H(+) antiporter C-terminal" evidence="13">
    <location>
        <begin position="612"/>
        <end position="754"/>
    </location>
</feature>
<dbReference type="Gene3D" id="1.20.1530.20">
    <property type="match status" value="1"/>
</dbReference>
<evidence type="ECO:0000256" key="9">
    <source>
        <dbReference type="ARBA" id="ARBA00038341"/>
    </source>
</evidence>
<evidence type="ECO:0000313" key="15">
    <source>
        <dbReference type="Proteomes" id="UP000634136"/>
    </source>
</evidence>
<dbReference type="EMBL" id="JAAIUW010000003">
    <property type="protein sequence ID" value="KAF7837004.1"/>
    <property type="molecule type" value="Genomic_DNA"/>
</dbReference>
<keyword evidence="5" id="KW-0630">Potassium</keyword>
<dbReference type="Pfam" id="PF23256">
    <property type="entry name" value="CHX17_2nd"/>
    <property type="match status" value="1"/>
</dbReference>
<dbReference type="AlphaFoldDB" id="A0A834X323"/>
<name>A0A834X323_9FABA</name>
<reference evidence="14" key="1">
    <citation type="submission" date="2020-09" db="EMBL/GenBank/DDBJ databases">
        <title>Genome-Enabled Discovery of Anthraquinone Biosynthesis in Senna tora.</title>
        <authorList>
            <person name="Kang S.-H."/>
            <person name="Pandey R.P."/>
            <person name="Lee C.-M."/>
            <person name="Sim J.-S."/>
            <person name="Jeong J.-T."/>
            <person name="Choi B.-S."/>
            <person name="Jung M."/>
            <person name="Ginzburg D."/>
            <person name="Zhao K."/>
            <person name="Won S.Y."/>
            <person name="Oh T.-J."/>
            <person name="Yu Y."/>
            <person name="Kim N.-H."/>
            <person name="Lee O.R."/>
            <person name="Lee T.-H."/>
            <person name="Bashyal P."/>
            <person name="Kim T.-S."/>
            <person name="Lee W.-H."/>
            <person name="Kawkins C."/>
            <person name="Kim C.-K."/>
            <person name="Kim J.S."/>
            <person name="Ahn B.O."/>
            <person name="Rhee S.Y."/>
            <person name="Sohng J.K."/>
        </authorList>
    </citation>
    <scope>NUCLEOTIDE SEQUENCE</scope>
    <source>
        <tissue evidence="14">Leaf</tissue>
    </source>
</reference>
<dbReference type="InterPro" id="IPR057291">
    <property type="entry name" value="CHX17_2nd"/>
</dbReference>
<comment type="subcellular location">
    <subcellularLocation>
        <location evidence="1">Membrane</location>
        <topology evidence="1">Multi-pass membrane protein</topology>
    </subcellularLocation>
</comment>
<evidence type="ECO:0000256" key="2">
    <source>
        <dbReference type="ARBA" id="ARBA00022448"/>
    </source>
</evidence>
<keyword evidence="4 10" id="KW-0812">Transmembrane</keyword>
<dbReference type="InterPro" id="IPR050794">
    <property type="entry name" value="CPA2_transporter"/>
</dbReference>
<evidence type="ECO:0000256" key="4">
    <source>
        <dbReference type="ARBA" id="ARBA00022692"/>
    </source>
</evidence>
<keyword evidence="15" id="KW-1185">Reference proteome</keyword>
<feature type="transmembrane region" description="Helical" evidence="10">
    <location>
        <begin position="340"/>
        <end position="362"/>
    </location>
</feature>
<keyword evidence="8 10" id="KW-0472">Membrane</keyword>
<feature type="transmembrane region" description="Helical" evidence="10">
    <location>
        <begin position="226"/>
        <end position="248"/>
    </location>
</feature>
<dbReference type="PANTHER" id="PTHR32468:SF17">
    <property type="entry name" value="CATION_H(+) ANTIPORTER 4"/>
    <property type="match status" value="1"/>
</dbReference>
<evidence type="ECO:0000256" key="8">
    <source>
        <dbReference type="ARBA" id="ARBA00023136"/>
    </source>
</evidence>